<feature type="domain" description="PLA2c" evidence="4">
    <location>
        <begin position="54"/>
        <end position="588"/>
    </location>
</feature>
<dbReference type="GO" id="GO:0005509">
    <property type="term" value="F:calcium ion binding"/>
    <property type="evidence" value="ECO:0007669"/>
    <property type="project" value="TreeGrafter"/>
</dbReference>
<dbReference type="PANTHER" id="PTHR10728:SF32">
    <property type="entry name" value="CYTOSOLIC PHOSPHOLIPASE A2 BETA"/>
    <property type="match status" value="1"/>
</dbReference>
<dbReference type="Pfam" id="PF01735">
    <property type="entry name" value="PLA2_B"/>
    <property type="match status" value="1"/>
</dbReference>
<evidence type="ECO:0000313" key="5">
    <source>
        <dbReference type="EMBL" id="TSU37062.1"/>
    </source>
</evidence>
<dbReference type="PANTHER" id="PTHR10728">
    <property type="entry name" value="CYTOSOLIC PHOSPHOLIPASE A2"/>
    <property type="match status" value="1"/>
</dbReference>
<dbReference type="EMBL" id="VCAZ01000117">
    <property type="protein sequence ID" value="TSU37062.1"/>
    <property type="molecule type" value="Genomic_DNA"/>
</dbReference>
<keyword evidence="3" id="KW-0442">Lipid degradation</keyword>
<dbReference type="GO" id="GO:0005829">
    <property type="term" value="C:cytosol"/>
    <property type="evidence" value="ECO:0007669"/>
    <property type="project" value="TreeGrafter"/>
</dbReference>
<dbReference type="SUPFAM" id="SSF52151">
    <property type="entry name" value="FabD/lysophospholipase-like"/>
    <property type="match status" value="1"/>
</dbReference>
<dbReference type="Proteomes" id="UP000319801">
    <property type="component" value="Unassembled WGS sequence"/>
</dbReference>
<dbReference type="InterPro" id="IPR016035">
    <property type="entry name" value="Acyl_Trfase/lysoPLipase"/>
</dbReference>
<evidence type="ECO:0000256" key="2">
    <source>
        <dbReference type="ARBA" id="ARBA00023098"/>
    </source>
</evidence>
<proteinExistence type="predicted"/>
<dbReference type="GO" id="GO:0005544">
    <property type="term" value="F:calcium-dependent phospholipid binding"/>
    <property type="evidence" value="ECO:0007669"/>
    <property type="project" value="TreeGrafter"/>
</dbReference>
<dbReference type="Gene3D" id="3.40.1090.10">
    <property type="entry name" value="Cytosolic phospholipase A2 catalytic domain"/>
    <property type="match status" value="1"/>
</dbReference>
<comment type="caution">
    <text evidence="5">The sequence shown here is derived from an EMBL/GenBank/DDBJ whole genome shotgun (WGS) entry which is preliminary data.</text>
</comment>
<dbReference type="OrthoDB" id="419768at2759"/>
<accession>A0A556V4D7</accession>
<keyword evidence="1 3" id="KW-0378">Hydrolase</keyword>
<evidence type="ECO:0000313" key="6">
    <source>
        <dbReference type="Proteomes" id="UP000319801"/>
    </source>
</evidence>
<dbReference type="InterPro" id="IPR002642">
    <property type="entry name" value="LysoPLipase_cat_dom"/>
</dbReference>
<evidence type="ECO:0000256" key="3">
    <source>
        <dbReference type="PROSITE-ProRule" id="PRU00555"/>
    </source>
</evidence>
<dbReference type="PROSITE" id="PS51210">
    <property type="entry name" value="PLA2C"/>
    <property type="match status" value="1"/>
</dbReference>
<dbReference type="GO" id="GO:0046475">
    <property type="term" value="P:glycerophospholipid catabolic process"/>
    <property type="evidence" value="ECO:0007669"/>
    <property type="project" value="TreeGrafter"/>
</dbReference>
<dbReference type="AlphaFoldDB" id="A0A556V4D7"/>
<gene>
    <name evidence="5" type="ORF">Baya_12886</name>
</gene>
<dbReference type="SMART" id="SM00022">
    <property type="entry name" value="PLAc"/>
    <property type="match status" value="1"/>
</dbReference>
<name>A0A556V4D7_BAGYA</name>
<protein>
    <submittedName>
        <fullName evidence="5">Cytosolic phospholipase A2 zeta</fullName>
    </submittedName>
</protein>
<dbReference type="GO" id="GO:0047498">
    <property type="term" value="F:calcium-dependent phospholipase A2 activity"/>
    <property type="evidence" value="ECO:0007669"/>
    <property type="project" value="TreeGrafter"/>
</dbReference>
<sequence length="588" mass="65860">MYDGDLMQDEKCANILFDISTLTLGRKETKVFVMSDKAAPMATVEVTLDNKSSDCEKDLLLKIPGAHCETQVLPLSEDSRSLPTLHYHINKHLETKIQLQVVPTVALVTSGGGSRAMTGMYGLLKGLQNLGLLDALSYMTSLSGSTWSTASLYADASWSKDGLDKTIAFSQKELSKSTASLFSPKQLHSYRTELQNREKEGHINSAIETWGLIIEYLIFGKKHPGKLSDYRKAVSEGQNPLPIYTAVNTKKKTCGSVVPEWCEFTPYEVGIPKYGAFVPVEHFGSKFYLGHVVKELPETRVSIMLGMWSSVFSASLSQLWTNFTGLMPLWVSQLGDKVDPIESDNKATTMDTMRIMPEASRLSTLLNKAPTISRFFNFLRGFNLRDTYKEHPGFNACNDAHPDSFPNKLTPADPILNMVDAGFAIKTPLIPVLRPHRKADVILCLNYSWATDHLLCMKDIQKYCNEQKLPFPKIDFNKYKSQPKEEAYVFEDESNPDAPIVVLFPLVNASFKEFKEPGVKRSGKKDMEDGNIDVRSSCSPYATNHLTYTPEDFQKLLNLTTYNVLNNAAHIKYALKKALNKKGLRLTD</sequence>
<organism evidence="5 6">
    <name type="scientific">Bagarius yarrelli</name>
    <name type="common">Goonch</name>
    <name type="synonym">Bagrus yarrelli</name>
    <dbReference type="NCBI Taxonomy" id="175774"/>
    <lineage>
        <taxon>Eukaryota</taxon>
        <taxon>Metazoa</taxon>
        <taxon>Chordata</taxon>
        <taxon>Craniata</taxon>
        <taxon>Vertebrata</taxon>
        <taxon>Euteleostomi</taxon>
        <taxon>Actinopterygii</taxon>
        <taxon>Neopterygii</taxon>
        <taxon>Teleostei</taxon>
        <taxon>Ostariophysi</taxon>
        <taxon>Siluriformes</taxon>
        <taxon>Sisoridae</taxon>
        <taxon>Sisorinae</taxon>
        <taxon>Bagarius</taxon>
    </lineage>
</organism>
<evidence type="ECO:0000256" key="1">
    <source>
        <dbReference type="ARBA" id="ARBA00022801"/>
    </source>
</evidence>
<keyword evidence="6" id="KW-1185">Reference proteome</keyword>
<evidence type="ECO:0000259" key="4">
    <source>
        <dbReference type="PROSITE" id="PS51210"/>
    </source>
</evidence>
<keyword evidence="2 3" id="KW-0443">Lipid metabolism</keyword>
<reference evidence="5 6" key="1">
    <citation type="journal article" date="2019" name="Genome Biol. Evol.">
        <title>Whole-Genome Sequencing of the Giant Devil Catfish, Bagarius yarrelli.</title>
        <authorList>
            <person name="Jiang W."/>
            <person name="Lv Y."/>
            <person name="Cheng L."/>
            <person name="Yang K."/>
            <person name="Chao B."/>
            <person name="Wang X."/>
            <person name="Li Y."/>
            <person name="Pan X."/>
            <person name="You X."/>
            <person name="Zhang Y."/>
            <person name="Yang J."/>
            <person name="Li J."/>
            <person name="Zhang X."/>
            <person name="Liu S."/>
            <person name="Sun C."/>
            <person name="Yang J."/>
            <person name="Shi Q."/>
        </authorList>
    </citation>
    <scope>NUCLEOTIDE SEQUENCE [LARGE SCALE GENOMIC DNA]</scope>
    <source>
        <strain evidence="5">JWS20170419001</strain>
        <tissue evidence="5">Muscle</tissue>
    </source>
</reference>